<feature type="transmembrane region" description="Helical" evidence="8">
    <location>
        <begin position="178"/>
        <end position="210"/>
    </location>
</feature>
<dbReference type="GO" id="GO:0016763">
    <property type="term" value="F:pentosyltransferase activity"/>
    <property type="evidence" value="ECO:0007669"/>
    <property type="project" value="TreeGrafter"/>
</dbReference>
<evidence type="ECO:0000313" key="10">
    <source>
        <dbReference type="EMBL" id="SHL80530.1"/>
    </source>
</evidence>
<keyword evidence="5 8" id="KW-0812">Transmembrane</keyword>
<dbReference type="PANTHER" id="PTHR33908">
    <property type="entry name" value="MANNOSYLTRANSFERASE YKCB-RELATED"/>
    <property type="match status" value="1"/>
</dbReference>
<feature type="transmembrane region" description="Helical" evidence="8">
    <location>
        <begin position="154"/>
        <end position="172"/>
    </location>
</feature>
<dbReference type="RefSeq" id="WP_234986805.1">
    <property type="nucleotide sequence ID" value="NZ_BJXU01000034.1"/>
</dbReference>
<evidence type="ECO:0000256" key="5">
    <source>
        <dbReference type="ARBA" id="ARBA00022692"/>
    </source>
</evidence>
<evidence type="ECO:0000259" key="9">
    <source>
        <dbReference type="Pfam" id="PF13231"/>
    </source>
</evidence>
<comment type="subcellular location">
    <subcellularLocation>
        <location evidence="1">Cell membrane</location>
        <topology evidence="1">Multi-pass membrane protein</topology>
    </subcellularLocation>
</comment>
<dbReference type="Pfam" id="PF13231">
    <property type="entry name" value="PMT_2"/>
    <property type="match status" value="1"/>
</dbReference>
<reference evidence="10 11" key="1">
    <citation type="submission" date="2016-11" db="EMBL/GenBank/DDBJ databases">
        <authorList>
            <person name="Jaros S."/>
            <person name="Januszkiewicz K."/>
            <person name="Wedrychowicz H."/>
        </authorList>
    </citation>
    <scope>NUCLEOTIDE SEQUENCE [LARGE SCALE GENOMIC DNA]</scope>
    <source>
        <strain evidence="10 11">DSM 4740</strain>
    </source>
</reference>
<dbReference type="GO" id="GO:0005886">
    <property type="term" value="C:plasma membrane"/>
    <property type="evidence" value="ECO:0007669"/>
    <property type="project" value="UniProtKB-SubCell"/>
</dbReference>
<dbReference type="Proteomes" id="UP000184123">
    <property type="component" value="Unassembled WGS sequence"/>
</dbReference>
<evidence type="ECO:0000256" key="1">
    <source>
        <dbReference type="ARBA" id="ARBA00004651"/>
    </source>
</evidence>
<protein>
    <submittedName>
        <fullName evidence="10">4-amino-4-deoxy-L-arabinose transferase</fullName>
    </submittedName>
</protein>
<evidence type="ECO:0000313" key="11">
    <source>
        <dbReference type="Proteomes" id="UP000184123"/>
    </source>
</evidence>
<feature type="transmembrane region" description="Helical" evidence="8">
    <location>
        <begin position="316"/>
        <end position="333"/>
    </location>
</feature>
<evidence type="ECO:0000256" key="6">
    <source>
        <dbReference type="ARBA" id="ARBA00022989"/>
    </source>
</evidence>
<keyword evidence="4 10" id="KW-0808">Transferase</keyword>
<keyword evidence="6 8" id="KW-1133">Transmembrane helix</keyword>
<dbReference type="InterPro" id="IPR038731">
    <property type="entry name" value="RgtA/B/C-like"/>
</dbReference>
<feature type="transmembrane region" description="Helical" evidence="8">
    <location>
        <begin position="430"/>
        <end position="448"/>
    </location>
</feature>
<feature type="transmembrane region" description="Helical" evidence="8">
    <location>
        <begin position="339"/>
        <end position="362"/>
    </location>
</feature>
<keyword evidence="2" id="KW-1003">Cell membrane</keyword>
<dbReference type="STRING" id="44933.SAMN05660971_01393"/>
<dbReference type="GO" id="GO:0009103">
    <property type="term" value="P:lipopolysaccharide biosynthetic process"/>
    <property type="evidence" value="ECO:0007669"/>
    <property type="project" value="TreeGrafter"/>
</dbReference>
<dbReference type="InterPro" id="IPR050297">
    <property type="entry name" value="LipidA_mod_glycosyltrf_83"/>
</dbReference>
<feature type="domain" description="Glycosyltransferase RgtA/B/C/D-like" evidence="9">
    <location>
        <begin position="78"/>
        <end position="234"/>
    </location>
</feature>
<feature type="transmembrane region" description="Helical" evidence="8">
    <location>
        <begin position="20"/>
        <end position="42"/>
    </location>
</feature>
<feature type="transmembrane region" description="Helical" evidence="8">
    <location>
        <begin position="369"/>
        <end position="394"/>
    </location>
</feature>
<keyword evidence="3" id="KW-0328">Glycosyltransferase</keyword>
<accession>A0A1M7DM21</accession>
<dbReference type="AlphaFoldDB" id="A0A1M7DM21"/>
<name>A0A1M7DM21_9GAMM</name>
<feature type="transmembrane region" description="Helical" evidence="8">
    <location>
        <begin position="222"/>
        <end position="244"/>
    </location>
</feature>
<evidence type="ECO:0000256" key="2">
    <source>
        <dbReference type="ARBA" id="ARBA00022475"/>
    </source>
</evidence>
<keyword evidence="7 8" id="KW-0472">Membrane</keyword>
<feature type="transmembrane region" description="Helical" evidence="8">
    <location>
        <begin position="99"/>
        <end position="117"/>
    </location>
</feature>
<proteinExistence type="predicted"/>
<dbReference type="PANTHER" id="PTHR33908:SF3">
    <property type="entry name" value="UNDECAPRENYL PHOSPHATE-ALPHA-4-AMINO-4-DEOXY-L-ARABINOSE ARABINOSYL TRANSFERASE"/>
    <property type="match status" value="1"/>
</dbReference>
<feature type="transmembrane region" description="Helical" evidence="8">
    <location>
        <begin position="406"/>
        <end position="423"/>
    </location>
</feature>
<evidence type="ECO:0000256" key="8">
    <source>
        <dbReference type="SAM" id="Phobius"/>
    </source>
</evidence>
<dbReference type="GO" id="GO:0010041">
    <property type="term" value="P:response to iron(III) ion"/>
    <property type="evidence" value="ECO:0007669"/>
    <property type="project" value="TreeGrafter"/>
</dbReference>
<organism evidence="10 11">
    <name type="scientific">Halomonas cupida</name>
    <dbReference type="NCBI Taxonomy" id="44933"/>
    <lineage>
        <taxon>Bacteria</taxon>
        <taxon>Pseudomonadati</taxon>
        <taxon>Pseudomonadota</taxon>
        <taxon>Gammaproteobacteria</taxon>
        <taxon>Oceanospirillales</taxon>
        <taxon>Halomonadaceae</taxon>
        <taxon>Halomonas</taxon>
    </lineage>
</organism>
<dbReference type="EMBL" id="FRCA01000003">
    <property type="protein sequence ID" value="SHL80530.1"/>
    <property type="molecule type" value="Genomic_DNA"/>
</dbReference>
<evidence type="ECO:0000256" key="4">
    <source>
        <dbReference type="ARBA" id="ARBA00022679"/>
    </source>
</evidence>
<evidence type="ECO:0000256" key="3">
    <source>
        <dbReference type="ARBA" id="ARBA00022676"/>
    </source>
</evidence>
<gene>
    <name evidence="10" type="ORF">SAMN05660971_01393</name>
</gene>
<feature type="transmembrane region" description="Helical" evidence="8">
    <location>
        <begin position="279"/>
        <end position="304"/>
    </location>
</feature>
<evidence type="ECO:0000256" key="7">
    <source>
        <dbReference type="ARBA" id="ARBA00023136"/>
    </source>
</evidence>
<sequence length="584" mass="65617">MMTSKWLRVDMSPPAWLRRIHAWPLALLMLLGLILLAVGVGLRDPWPADEPRFVLNALEMLKTGQFWIPHRAGELYPDKPPIFMWFSAAAIQLTGSVRIGFMLPSLLGALGTLALVVDLSRRLYGRRIAWLAGLTLLASFQFELQARTAQIDMLLNLWVSLGVYGVLRHVLLGPAIQWWYIACIAMGLGVLTKGVGFLPLLLLPAVWILARQGRVEGISLRELLIGIALLIGILVLWVGPMVIYTSFSGNEALVAYRDNILFKQTGDRYASSWHHIKPWYFYLVEVAPWAWLPMTLGLPWLMPAWYRRVRRVDPRVILPLSAALLIILFFSLSPGKRGVYLLPVTPLLVIAAAPVLSGLLCIRRLQGLALLLLGFLAMAFLVAGVLGAFGFPVLEALATRHDIQPWWWWGALGCSGVVLSIGLRHGKGMIALVLWLGLFWLSWSTWGYRLMNEARSPYDFMRHVEQFTGAGQWLAIPDFDEEFVLQAHQPLVHFGYHTPDDVQFLTAFGWLKADPDERWLLVSQEQRDELACADLSQAMDMGTQNSEDWWLLSGRAFVRCYGDTRAAPIFSVPVPITSDFSGSE</sequence>